<reference evidence="1 2" key="1">
    <citation type="submission" date="2019-07" db="EMBL/GenBank/DDBJ databases">
        <title>Genomic Encyclopedia of Archaeal and Bacterial Type Strains, Phase II (KMG-II): from individual species to whole genera.</title>
        <authorList>
            <person name="Goeker M."/>
        </authorList>
    </citation>
    <scope>NUCLEOTIDE SEQUENCE [LARGE SCALE GENOMIC DNA]</scope>
    <source>
        <strain evidence="1 2">DSM 14571</strain>
    </source>
</reference>
<sequence>MNGLKDEQFSEIRKSLTKDASAILYAVNSESGHLGDIISCLKTTVSSIELKIETLKKTFNDSKKKES</sequence>
<dbReference type="RefSeq" id="WP_065082237.1">
    <property type="nucleotide sequence ID" value="NZ_FLSS01000031.1"/>
</dbReference>
<organism evidence="1 2">
    <name type="scientific">Elizabethkingia miricola</name>
    <name type="common">Chryseobacterium miricola</name>
    <dbReference type="NCBI Taxonomy" id="172045"/>
    <lineage>
        <taxon>Bacteria</taxon>
        <taxon>Pseudomonadati</taxon>
        <taxon>Bacteroidota</taxon>
        <taxon>Flavobacteriia</taxon>
        <taxon>Flavobacteriales</taxon>
        <taxon>Weeksellaceae</taxon>
        <taxon>Elizabethkingia</taxon>
    </lineage>
</organism>
<keyword evidence="2" id="KW-1185">Reference proteome</keyword>
<name>A0ABY3NAE9_ELIMR</name>
<dbReference type="EMBL" id="VNHK01000027">
    <property type="protein sequence ID" value="TYO83771.1"/>
    <property type="molecule type" value="Genomic_DNA"/>
</dbReference>
<comment type="caution">
    <text evidence="1">The sequence shown here is derived from an EMBL/GenBank/DDBJ whole genome shotgun (WGS) entry which is preliminary data.</text>
</comment>
<evidence type="ECO:0000313" key="2">
    <source>
        <dbReference type="Proteomes" id="UP000324513"/>
    </source>
</evidence>
<protein>
    <submittedName>
        <fullName evidence="1">Uncharacterized protein</fullName>
    </submittedName>
</protein>
<dbReference type="Proteomes" id="UP000324513">
    <property type="component" value="Unassembled WGS sequence"/>
</dbReference>
<gene>
    <name evidence="1" type="ORF">LX74_04048</name>
</gene>
<evidence type="ECO:0000313" key="1">
    <source>
        <dbReference type="EMBL" id="TYO83771.1"/>
    </source>
</evidence>
<accession>A0ABY3NAE9</accession>
<proteinExistence type="predicted"/>